<protein>
    <recommendedName>
        <fullName evidence="2">Heterokaryon incompatibility domain-containing protein</fullName>
    </recommendedName>
</protein>
<dbReference type="InterPro" id="IPR010730">
    <property type="entry name" value="HET"/>
</dbReference>
<evidence type="ECO:0000313" key="3">
    <source>
        <dbReference type="EMBL" id="KAF7509584.1"/>
    </source>
</evidence>
<dbReference type="AlphaFoldDB" id="A0A8H7ALI3"/>
<dbReference type="Proteomes" id="UP000606974">
    <property type="component" value="Unassembled WGS sequence"/>
</dbReference>
<gene>
    <name evidence="3" type="ORF">GJ744_007622</name>
</gene>
<dbReference type="PANTHER" id="PTHR24148:SF78">
    <property type="entry name" value="HETEROKARYON INCOMPATIBILITY DOMAIN-CONTAINING PROTEIN"/>
    <property type="match status" value="1"/>
</dbReference>
<proteinExistence type="predicted"/>
<evidence type="ECO:0000313" key="4">
    <source>
        <dbReference type="Proteomes" id="UP000606974"/>
    </source>
</evidence>
<evidence type="ECO:0000259" key="2">
    <source>
        <dbReference type="Pfam" id="PF06985"/>
    </source>
</evidence>
<name>A0A8H7ALI3_9EURO</name>
<dbReference type="EMBL" id="JAACFV010000039">
    <property type="protein sequence ID" value="KAF7509584.1"/>
    <property type="molecule type" value="Genomic_DNA"/>
</dbReference>
<dbReference type="PANTHER" id="PTHR24148">
    <property type="entry name" value="ANKYRIN REPEAT DOMAIN-CONTAINING PROTEIN 39 HOMOLOG-RELATED"/>
    <property type="match status" value="1"/>
</dbReference>
<accession>A0A8H7ALI3</accession>
<sequence length="737" mass="84493">MSGEVRDAQSCKDKAFLPRTYYEYQPLAHKEIRLITLYPGPAQDEIKCSLSHHDLLSHPTYEALSYTWGVSTGLQTITLNGLPFRITPNLEAALRHLRHEFSGARVLWVDALCINQCDVDERNTQVQIMSSIFSSAKRVLGWLGVESEDSDLAMSLVNNINQGCGLDFGTATERHWAALRRLWARPYWARVWIVQELASALDRDKFWGWGDFSRADIGCGSSWLPLSVFLNAWGYLDRYLIHDFVRGDGEYLPVRNLVQILADHAQRRLSLGRAIGLCYTANATDVRDHMYALLNISSEQVPKALNPDYGKSPAYVCGLFTHHIIQKEKNLEILAFDHSDSQDQIPSWVPNFIGTNRMADIQWRPFRHNFRASGRDGSSTAILSHALCSEDFSTLTLEGHVIDTITTVDGPFADINTLLYCGGNILTHLLSKAALARKRGKEKTAKEMRPREMRPREMRPREMRPREMRPREMRPREMRPKEMRPKEMRAKEKRPKEMKPKEMGAKEMRAKEMRAKEIRAKEIRAKEIRAKELISETLNSETLNSKAFEIGWLKTKAFLPGWITFLLGHLRESKVPVSKYKISPLFWSLFELLEDQASLPLLNRDELQVSDRKSSLESAYFQRQIKELPRELRGEALLSSELWEEVKDRIARLELSLEQSLQNRCFFTTTYGYLGVGPRCTRPGNLVTILRGGNMCFILEDQGQHYRLLGEAYTDGLMDGKLMTSLGETGTRMFSLQ</sequence>
<feature type="domain" description="Heterokaryon incompatibility" evidence="2">
    <location>
        <begin position="61"/>
        <end position="196"/>
    </location>
</feature>
<organism evidence="3 4">
    <name type="scientific">Endocarpon pusillum</name>
    <dbReference type="NCBI Taxonomy" id="364733"/>
    <lineage>
        <taxon>Eukaryota</taxon>
        <taxon>Fungi</taxon>
        <taxon>Dikarya</taxon>
        <taxon>Ascomycota</taxon>
        <taxon>Pezizomycotina</taxon>
        <taxon>Eurotiomycetes</taxon>
        <taxon>Chaetothyriomycetidae</taxon>
        <taxon>Verrucariales</taxon>
        <taxon>Verrucariaceae</taxon>
        <taxon>Endocarpon</taxon>
    </lineage>
</organism>
<dbReference type="Pfam" id="PF06985">
    <property type="entry name" value="HET"/>
    <property type="match status" value="1"/>
</dbReference>
<keyword evidence="4" id="KW-1185">Reference proteome</keyword>
<evidence type="ECO:0000256" key="1">
    <source>
        <dbReference type="SAM" id="MobiDB-lite"/>
    </source>
</evidence>
<reference evidence="3" key="1">
    <citation type="submission" date="2020-02" db="EMBL/GenBank/DDBJ databases">
        <authorList>
            <person name="Palmer J.M."/>
        </authorList>
    </citation>
    <scope>NUCLEOTIDE SEQUENCE</scope>
    <source>
        <strain evidence="3">EPUS1.4</strain>
        <tissue evidence="3">Thallus</tissue>
    </source>
</reference>
<dbReference type="Pfam" id="PF26639">
    <property type="entry name" value="Het-6_barrel"/>
    <property type="match status" value="1"/>
</dbReference>
<comment type="caution">
    <text evidence="3">The sequence shown here is derived from an EMBL/GenBank/DDBJ whole genome shotgun (WGS) entry which is preliminary data.</text>
</comment>
<dbReference type="OrthoDB" id="2157530at2759"/>
<feature type="region of interest" description="Disordered" evidence="1">
    <location>
        <begin position="437"/>
        <end position="514"/>
    </location>
</feature>
<dbReference type="InterPro" id="IPR052895">
    <property type="entry name" value="HetReg/Transcr_Mod"/>
</dbReference>
<feature type="compositionally biased region" description="Basic and acidic residues" evidence="1">
    <location>
        <begin position="442"/>
        <end position="514"/>
    </location>
</feature>